<evidence type="ECO:0000313" key="7">
    <source>
        <dbReference type="EMBL" id="MDT0382699.1"/>
    </source>
</evidence>
<evidence type="ECO:0000259" key="6">
    <source>
        <dbReference type="Pfam" id="PF08281"/>
    </source>
</evidence>
<keyword evidence="8" id="KW-1185">Reference proteome</keyword>
<protein>
    <submittedName>
        <fullName evidence="7">ECF RNA polymerase sigma factor SigK</fullName>
    </submittedName>
</protein>
<sequence>MRANKNSTSARPAGESLDALLTRVGRGETEAFDALYHAVAGRILGLAHKVLRDTAHAEEVCQDVLVQLWRTAPRFDPHRGSALTWILTMTHRRAVDRVRSTQAATHRDKLAGLRDHPVAYDQVAEAVALREEQAAIRHCLDALTPRQRESITMAYYQAHTYPEVAQKLGLALGTVKSRIRDGLFRLRDCLATT</sequence>
<dbReference type="InterPro" id="IPR036388">
    <property type="entry name" value="WH-like_DNA-bd_sf"/>
</dbReference>
<dbReference type="Pfam" id="PF04542">
    <property type="entry name" value="Sigma70_r2"/>
    <property type="match status" value="1"/>
</dbReference>
<keyword evidence="4" id="KW-0804">Transcription</keyword>
<name>A0ABU2P108_9ACTN</name>
<dbReference type="Gene3D" id="1.10.10.10">
    <property type="entry name" value="Winged helix-like DNA-binding domain superfamily/Winged helix DNA-binding domain"/>
    <property type="match status" value="1"/>
</dbReference>
<dbReference type="PANTHER" id="PTHR43133:SF66">
    <property type="entry name" value="ECF RNA POLYMERASE SIGMA FACTOR SIGK"/>
    <property type="match status" value="1"/>
</dbReference>
<dbReference type="InterPro" id="IPR039425">
    <property type="entry name" value="RNA_pol_sigma-70-like"/>
</dbReference>
<dbReference type="Gene3D" id="1.10.1740.10">
    <property type="match status" value="1"/>
</dbReference>
<dbReference type="Proteomes" id="UP001183414">
    <property type="component" value="Unassembled WGS sequence"/>
</dbReference>
<proteinExistence type="inferred from homology"/>
<dbReference type="PANTHER" id="PTHR43133">
    <property type="entry name" value="RNA POLYMERASE ECF-TYPE SIGMA FACTO"/>
    <property type="match status" value="1"/>
</dbReference>
<dbReference type="InterPro" id="IPR013249">
    <property type="entry name" value="RNA_pol_sigma70_r4_t2"/>
</dbReference>
<dbReference type="SUPFAM" id="SSF88659">
    <property type="entry name" value="Sigma3 and sigma4 domains of RNA polymerase sigma factors"/>
    <property type="match status" value="1"/>
</dbReference>
<keyword evidence="2" id="KW-0805">Transcription regulation</keyword>
<evidence type="ECO:0000313" key="8">
    <source>
        <dbReference type="Proteomes" id="UP001183414"/>
    </source>
</evidence>
<feature type="domain" description="RNA polymerase sigma factor 70 region 4 type 2" evidence="6">
    <location>
        <begin position="135"/>
        <end position="182"/>
    </location>
</feature>
<dbReference type="RefSeq" id="WP_311676269.1">
    <property type="nucleotide sequence ID" value="NZ_JAVREQ010000059.1"/>
</dbReference>
<comment type="caution">
    <text evidence="7">The sequence shown here is derived from an EMBL/GenBank/DDBJ whole genome shotgun (WGS) entry which is preliminary data.</text>
</comment>
<dbReference type="NCBIfam" id="TIGR02937">
    <property type="entry name" value="sigma70-ECF"/>
    <property type="match status" value="1"/>
</dbReference>
<organism evidence="7 8">
    <name type="scientific">Streptomyces hazeniae</name>
    <dbReference type="NCBI Taxonomy" id="3075538"/>
    <lineage>
        <taxon>Bacteria</taxon>
        <taxon>Bacillati</taxon>
        <taxon>Actinomycetota</taxon>
        <taxon>Actinomycetes</taxon>
        <taxon>Kitasatosporales</taxon>
        <taxon>Streptomycetaceae</taxon>
        <taxon>Streptomyces</taxon>
    </lineage>
</organism>
<evidence type="ECO:0000256" key="3">
    <source>
        <dbReference type="ARBA" id="ARBA00023082"/>
    </source>
</evidence>
<dbReference type="CDD" id="cd06171">
    <property type="entry name" value="Sigma70_r4"/>
    <property type="match status" value="1"/>
</dbReference>
<comment type="similarity">
    <text evidence="1">Belongs to the sigma-70 factor family. ECF subfamily.</text>
</comment>
<feature type="domain" description="RNA polymerase sigma-70 region 2" evidence="5">
    <location>
        <begin position="35"/>
        <end position="102"/>
    </location>
</feature>
<evidence type="ECO:0000256" key="1">
    <source>
        <dbReference type="ARBA" id="ARBA00010641"/>
    </source>
</evidence>
<dbReference type="NCBIfam" id="NF007228">
    <property type="entry name" value="PRK09646.1"/>
    <property type="match status" value="1"/>
</dbReference>
<dbReference type="InterPro" id="IPR013325">
    <property type="entry name" value="RNA_pol_sigma_r2"/>
</dbReference>
<accession>A0ABU2P108</accession>
<dbReference type="InterPro" id="IPR007627">
    <property type="entry name" value="RNA_pol_sigma70_r2"/>
</dbReference>
<dbReference type="EMBL" id="JAVREQ010000059">
    <property type="protein sequence ID" value="MDT0382699.1"/>
    <property type="molecule type" value="Genomic_DNA"/>
</dbReference>
<keyword evidence="3" id="KW-0731">Sigma factor</keyword>
<reference evidence="8" key="1">
    <citation type="submission" date="2023-07" db="EMBL/GenBank/DDBJ databases">
        <title>30 novel species of actinomycetes from the DSMZ collection.</title>
        <authorList>
            <person name="Nouioui I."/>
        </authorList>
    </citation>
    <scope>NUCLEOTIDE SEQUENCE [LARGE SCALE GENOMIC DNA]</scope>
    <source>
        <strain evidence="8">DSM 42041</strain>
    </source>
</reference>
<evidence type="ECO:0000259" key="5">
    <source>
        <dbReference type="Pfam" id="PF04542"/>
    </source>
</evidence>
<gene>
    <name evidence="7" type="primary">sigK</name>
    <name evidence="7" type="ORF">RM572_28525</name>
</gene>
<dbReference type="InterPro" id="IPR014284">
    <property type="entry name" value="RNA_pol_sigma-70_dom"/>
</dbReference>
<evidence type="ECO:0000256" key="2">
    <source>
        <dbReference type="ARBA" id="ARBA00023015"/>
    </source>
</evidence>
<dbReference type="InterPro" id="IPR013324">
    <property type="entry name" value="RNA_pol_sigma_r3/r4-like"/>
</dbReference>
<evidence type="ECO:0000256" key="4">
    <source>
        <dbReference type="ARBA" id="ARBA00023163"/>
    </source>
</evidence>
<dbReference type="SUPFAM" id="SSF88946">
    <property type="entry name" value="Sigma2 domain of RNA polymerase sigma factors"/>
    <property type="match status" value="1"/>
</dbReference>
<dbReference type="Pfam" id="PF08281">
    <property type="entry name" value="Sigma70_r4_2"/>
    <property type="match status" value="1"/>
</dbReference>